<dbReference type="AlphaFoldDB" id="A0A1T3MA91"/>
<dbReference type="EMBL" id="MAHX01000020">
    <property type="protein sequence ID" value="OPC61588.1"/>
    <property type="molecule type" value="Genomic_DNA"/>
</dbReference>
<proteinExistence type="predicted"/>
<reference evidence="1 2" key="1">
    <citation type="submission" date="2016-06" db="EMBL/GenBank/DDBJ databases">
        <title>Revisiting the taxonomy of the Elizabethkingia Genus based on Whole-Genome Sequencing, Optical Mapping, and MALDI-TOF.</title>
        <authorList>
            <person name="Nicholson A.C."/>
        </authorList>
    </citation>
    <scope>NUCLEOTIDE SEQUENCE [LARGE SCALE GENOMIC DNA]</scope>
    <source>
        <strain evidence="1 2">G4070</strain>
    </source>
</reference>
<name>A0A1T3MA91_9FLAO</name>
<evidence type="ECO:0000313" key="2">
    <source>
        <dbReference type="Proteomes" id="UP000190813"/>
    </source>
</evidence>
<gene>
    <name evidence="1" type="ORF">BAZ10_10815</name>
</gene>
<keyword evidence="2" id="KW-1185">Reference proteome</keyword>
<dbReference type="RefSeq" id="WP_034866705.1">
    <property type="nucleotide sequence ID" value="NZ_CBCSBR010000018.1"/>
</dbReference>
<evidence type="ECO:0000313" key="1">
    <source>
        <dbReference type="EMBL" id="OPC61588.1"/>
    </source>
</evidence>
<dbReference type="Proteomes" id="UP000190813">
    <property type="component" value="Unassembled WGS sequence"/>
</dbReference>
<dbReference type="GeneID" id="93134100"/>
<sequence length="98" mass="11321">MFNFSELGIKPKESTFIGDKISIDKIINTEILILDYKVEPSKVKPGTELLTLQIERKGDKNILFCGSANLIFMIRQVPKDKFPFKTTIVKQDRRLEFT</sequence>
<accession>A0A1T3MA91</accession>
<comment type="caution">
    <text evidence="1">The sequence shown here is derived from an EMBL/GenBank/DDBJ whole genome shotgun (WGS) entry which is preliminary data.</text>
</comment>
<protein>
    <submittedName>
        <fullName evidence="1">Uncharacterized protein</fullName>
    </submittedName>
</protein>
<organism evidence="1 2">
    <name type="scientific">Elizabethkingia occulta</name>
    <dbReference type="NCBI Taxonomy" id="1867263"/>
    <lineage>
        <taxon>Bacteria</taxon>
        <taxon>Pseudomonadati</taxon>
        <taxon>Bacteroidota</taxon>
        <taxon>Flavobacteriia</taxon>
        <taxon>Flavobacteriales</taxon>
        <taxon>Weeksellaceae</taxon>
        <taxon>Elizabethkingia</taxon>
    </lineage>
</organism>